<dbReference type="InterPro" id="IPR027417">
    <property type="entry name" value="P-loop_NTPase"/>
</dbReference>
<evidence type="ECO:0000259" key="4">
    <source>
        <dbReference type="PROSITE" id="PS50067"/>
    </source>
</evidence>
<dbReference type="InterPro" id="IPR019821">
    <property type="entry name" value="Kinesin_motor_CS"/>
</dbReference>
<dbReference type="AlphaFoldDB" id="A0A0V0QGA9"/>
<gene>
    <name evidence="5" type="ORF">PPERSA_03696</name>
</gene>
<dbReference type="SUPFAM" id="SSF52540">
    <property type="entry name" value="P-loop containing nucleoside triphosphate hydrolases"/>
    <property type="match status" value="1"/>
</dbReference>
<dbReference type="InParanoid" id="A0A0V0QGA9"/>
<name>A0A0V0QGA9_PSEPJ</name>
<keyword evidence="5" id="KW-0378">Hydrolase</keyword>
<keyword evidence="1" id="KW-0547">Nucleotide-binding</keyword>
<dbReference type="InterPro" id="IPR027640">
    <property type="entry name" value="Kinesin-like_fam"/>
</dbReference>
<dbReference type="PROSITE" id="PS50067">
    <property type="entry name" value="KINESIN_MOTOR_2"/>
    <property type="match status" value="1"/>
</dbReference>
<dbReference type="GO" id="GO:0008017">
    <property type="term" value="F:microtubule binding"/>
    <property type="evidence" value="ECO:0007669"/>
    <property type="project" value="InterPro"/>
</dbReference>
<evidence type="ECO:0000256" key="3">
    <source>
        <dbReference type="PROSITE-ProRule" id="PRU00283"/>
    </source>
</evidence>
<dbReference type="OMA" id="PIHTMED"/>
<evidence type="ECO:0000313" key="6">
    <source>
        <dbReference type="Proteomes" id="UP000054937"/>
    </source>
</evidence>
<organism evidence="5 6">
    <name type="scientific">Pseudocohnilembus persalinus</name>
    <name type="common">Ciliate</name>
    <dbReference type="NCBI Taxonomy" id="266149"/>
    <lineage>
        <taxon>Eukaryota</taxon>
        <taxon>Sar</taxon>
        <taxon>Alveolata</taxon>
        <taxon>Ciliophora</taxon>
        <taxon>Intramacronucleata</taxon>
        <taxon>Oligohymenophorea</taxon>
        <taxon>Scuticociliatia</taxon>
        <taxon>Philasterida</taxon>
        <taxon>Pseudocohnilembidae</taxon>
        <taxon>Pseudocohnilembus</taxon>
    </lineage>
</organism>
<dbReference type="PROSITE" id="PS00411">
    <property type="entry name" value="KINESIN_MOTOR_1"/>
    <property type="match status" value="1"/>
</dbReference>
<dbReference type="InterPro" id="IPR036961">
    <property type="entry name" value="Kinesin_motor_dom_sf"/>
</dbReference>
<dbReference type="OrthoDB" id="300566at2759"/>
<dbReference type="InterPro" id="IPR001752">
    <property type="entry name" value="Kinesin_motor_dom"/>
</dbReference>
<accession>A0A0V0QGA9</accession>
<proteinExistence type="inferred from homology"/>
<comment type="caution">
    <text evidence="5">The sequence shown here is derived from an EMBL/GenBank/DDBJ whole genome shotgun (WGS) entry which is preliminary data.</text>
</comment>
<evidence type="ECO:0000256" key="1">
    <source>
        <dbReference type="ARBA" id="ARBA00022741"/>
    </source>
</evidence>
<reference evidence="5 6" key="1">
    <citation type="journal article" date="2015" name="Sci. Rep.">
        <title>Genome of the facultative scuticociliatosis pathogen Pseudocohnilembus persalinus provides insight into its virulence through horizontal gene transfer.</title>
        <authorList>
            <person name="Xiong J."/>
            <person name="Wang G."/>
            <person name="Cheng J."/>
            <person name="Tian M."/>
            <person name="Pan X."/>
            <person name="Warren A."/>
            <person name="Jiang C."/>
            <person name="Yuan D."/>
            <person name="Miao W."/>
        </authorList>
    </citation>
    <scope>NUCLEOTIDE SEQUENCE [LARGE SCALE GENOMIC DNA]</scope>
    <source>
        <strain evidence="5">36N120E</strain>
    </source>
</reference>
<evidence type="ECO:0000256" key="2">
    <source>
        <dbReference type="ARBA" id="ARBA00022840"/>
    </source>
</evidence>
<dbReference type="PRINTS" id="PR00380">
    <property type="entry name" value="KINESINHEAVY"/>
</dbReference>
<dbReference type="Pfam" id="PF00225">
    <property type="entry name" value="Kinesin"/>
    <property type="match status" value="1"/>
</dbReference>
<comment type="similarity">
    <text evidence="3">Belongs to the TRAFAC class myosin-kinesin ATPase superfamily. Kinesin family.</text>
</comment>
<evidence type="ECO:0000313" key="5">
    <source>
        <dbReference type="EMBL" id="KRX01192.1"/>
    </source>
</evidence>
<feature type="domain" description="Kinesin motor" evidence="4">
    <location>
        <begin position="1"/>
        <end position="160"/>
    </location>
</feature>
<dbReference type="PANTHER" id="PTHR24115">
    <property type="entry name" value="KINESIN-RELATED"/>
    <property type="match status" value="1"/>
</dbReference>
<keyword evidence="2" id="KW-0067">ATP-binding</keyword>
<dbReference type="Proteomes" id="UP000054937">
    <property type="component" value="Unassembled WGS sequence"/>
</dbReference>
<keyword evidence="6" id="KW-1185">Reference proteome</keyword>
<dbReference type="PANTHER" id="PTHR24115:SF576">
    <property type="entry name" value="KINESIN-LIKE PROTEIN KIF17"/>
    <property type="match status" value="1"/>
</dbReference>
<dbReference type="Gene3D" id="3.40.850.10">
    <property type="entry name" value="Kinesin motor domain"/>
    <property type="match status" value="1"/>
</dbReference>
<sequence>MNQKLLRKSKSTNQIDILNKVQINDLTEIDVDNIEKAIEIVSIGLQNRATSSTQGNKQSSRSHSIFQINLVNLQTEQIHSSLKIVDLAGSEKFKIPSYISQEEKDIRVQELTSINGSLSALGNCIQALTDKNRKHIPFRNSKLTRILSESLSGQIRTRRN</sequence>
<dbReference type="GO" id="GO:0007018">
    <property type="term" value="P:microtubule-based movement"/>
    <property type="evidence" value="ECO:0007669"/>
    <property type="project" value="InterPro"/>
</dbReference>
<dbReference type="GO" id="GO:0016887">
    <property type="term" value="F:ATP hydrolysis activity"/>
    <property type="evidence" value="ECO:0007669"/>
    <property type="project" value="TreeGrafter"/>
</dbReference>
<dbReference type="GO" id="GO:0005871">
    <property type="term" value="C:kinesin complex"/>
    <property type="evidence" value="ECO:0007669"/>
    <property type="project" value="TreeGrafter"/>
</dbReference>
<dbReference type="GO" id="GO:0003777">
    <property type="term" value="F:microtubule motor activity"/>
    <property type="evidence" value="ECO:0007669"/>
    <property type="project" value="InterPro"/>
</dbReference>
<dbReference type="SMART" id="SM00129">
    <property type="entry name" value="KISc"/>
    <property type="match status" value="1"/>
</dbReference>
<comment type="caution">
    <text evidence="3">Lacks conserved residue(s) required for the propagation of feature annotation.</text>
</comment>
<dbReference type="EMBL" id="LDAU01000175">
    <property type="protein sequence ID" value="KRX01192.1"/>
    <property type="molecule type" value="Genomic_DNA"/>
</dbReference>
<dbReference type="GO" id="GO:0005874">
    <property type="term" value="C:microtubule"/>
    <property type="evidence" value="ECO:0007669"/>
    <property type="project" value="TreeGrafter"/>
</dbReference>
<dbReference type="GO" id="GO:0005524">
    <property type="term" value="F:ATP binding"/>
    <property type="evidence" value="ECO:0007669"/>
    <property type="project" value="UniProtKB-KW"/>
</dbReference>
<protein>
    <submittedName>
        <fullName evidence="5">p-loop containing nucleoside triphosphate hydrolase</fullName>
    </submittedName>
</protein>